<comment type="function">
    <text evidence="1">Metalloprotease.</text>
</comment>
<comment type="caution">
    <text evidence="10">The sequence shown here is derived from an EMBL/GenBank/DDBJ whole genome shotgun (WGS) entry which is preliminary data.</text>
</comment>
<dbReference type="InterPro" id="IPR006026">
    <property type="entry name" value="Peptidase_Metallo"/>
</dbReference>
<evidence type="ECO:0000313" key="10">
    <source>
        <dbReference type="EMBL" id="KAK2555388.1"/>
    </source>
</evidence>
<dbReference type="Proteomes" id="UP001249851">
    <property type="component" value="Unassembled WGS sequence"/>
</dbReference>
<accession>A0AAD9Q687</accession>
<proteinExistence type="predicted"/>
<dbReference type="GO" id="GO:0090729">
    <property type="term" value="F:toxin activity"/>
    <property type="evidence" value="ECO:0007669"/>
    <property type="project" value="UniProtKB-KW"/>
</dbReference>
<dbReference type="EC" id="3.4.24.-" evidence="7"/>
<dbReference type="CDD" id="cd04280">
    <property type="entry name" value="ZnMc_astacin_like"/>
    <property type="match status" value="1"/>
</dbReference>
<feature type="domain" description="ShKT" evidence="8">
    <location>
        <begin position="260"/>
        <end position="295"/>
    </location>
</feature>
<reference evidence="10" key="1">
    <citation type="journal article" date="2023" name="G3 (Bethesda)">
        <title>Whole genome assembly and annotation of the endangered Caribbean coral Acropora cervicornis.</title>
        <authorList>
            <person name="Selwyn J.D."/>
            <person name="Vollmer S.V."/>
        </authorList>
    </citation>
    <scope>NUCLEOTIDE SEQUENCE</scope>
    <source>
        <strain evidence="10">K2</strain>
    </source>
</reference>
<feature type="signal peptide" evidence="7">
    <location>
        <begin position="1"/>
        <end position="21"/>
    </location>
</feature>
<dbReference type="InterPro" id="IPR003582">
    <property type="entry name" value="ShKT_dom"/>
</dbReference>
<keyword evidence="11" id="KW-1185">Reference proteome</keyword>
<keyword evidence="6 7" id="KW-0482">Metalloprotease</keyword>
<feature type="chain" id="PRO_5041783607" description="Metalloendopeptidase" evidence="7">
    <location>
        <begin position="22"/>
        <end position="301"/>
    </location>
</feature>
<gene>
    <name evidence="10" type="ORF">P5673_023029</name>
</gene>
<evidence type="ECO:0000259" key="9">
    <source>
        <dbReference type="PROSITE" id="PS51864"/>
    </source>
</evidence>
<dbReference type="SMART" id="SM00235">
    <property type="entry name" value="ZnMc"/>
    <property type="match status" value="1"/>
</dbReference>
<dbReference type="PRINTS" id="PR00480">
    <property type="entry name" value="ASTACIN"/>
</dbReference>
<dbReference type="GO" id="GO:0008270">
    <property type="term" value="F:zinc ion binding"/>
    <property type="evidence" value="ECO:0007669"/>
    <property type="project" value="UniProtKB-UniRule"/>
</dbReference>
<evidence type="ECO:0000256" key="1">
    <source>
        <dbReference type="ARBA" id="ARBA00002657"/>
    </source>
</evidence>
<reference evidence="10" key="2">
    <citation type="journal article" date="2023" name="Science">
        <title>Genomic signatures of disease resistance in endangered staghorn corals.</title>
        <authorList>
            <person name="Vollmer S.V."/>
            <person name="Selwyn J.D."/>
            <person name="Despard B.A."/>
            <person name="Roesel C.L."/>
        </authorList>
    </citation>
    <scope>NUCLEOTIDE SEQUENCE</scope>
    <source>
        <strain evidence="10">K2</strain>
    </source>
</reference>
<dbReference type="SMART" id="SM00254">
    <property type="entry name" value="ShKT"/>
    <property type="match status" value="1"/>
</dbReference>
<feature type="active site" evidence="6">
    <location>
        <position position="152"/>
    </location>
</feature>
<dbReference type="PROSITE" id="PS51670">
    <property type="entry name" value="SHKT"/>
    <property type="match status" value="1"/>
</dbReference>
<comment type="cofactor">
    <cofactor evidence="6 7">
        <name>Zn(2+)</name>
        <dbReference type="ChEBI" id="CHEBI:29105"/>
    </cofactor>
    <text evidence="6 7">Binds 1 zinc ion per subunit.</text>
</comment>
<keyword evidence="6 7" id="KW-0862">Zinc</keyword>
<comment type="caution">
    <text evidence="5">Lacks conserved residue(s) required for the propagation of feature annotation.</text>
</comment>
<keyword evidence="3 6" id="KW-0645">Protease</keyword>
<dbReference type="AlphaFoldDB" id="A0AAD9Q687"/>
<protein>
    <recommendedName>
        <fullName evidence="7">Metalloendopeptidase</fullName>
        <ecNumber evidence="7">3.4.24.-</ecNumber>
    </recommendedName>
</protein>
<evidence type="ECO:0000256" key="2">
    <source>
        <dbReference type="ARBA" id="ARBA00022656"/>
    </source>
</evidence>
<dbReference type="Gene3D" id="3.40.390.10">
    <property type="entry name" value="Collagenase (Catalytic Domain)"/>
    <property type="match status" value="1"/>
</dbReference>
<dbReference type="PROSITE" id="PS51864">
    <property type="entry name" value="ASTACIN"/>
    <property type="match status" value="1"/>
</dbReference>
<evidence type="ECO:0000256" key="6">
    <source>
        <dbReference type="PROSITE-ProRule" id="PRU01211"/>
    </source>
</evidence>
<keyword evidence="2" id="KW-0800">Toxin</keyword>
<feature type="binding site" evidence="6">
    <location>
        <position position="151"/>
    </location>
    <ligand>
        <name>Zn(2+)</name>
        <dbReference type="ChEBI" id="CHEBI:29105"/>
        <note>catalytic</note>
    </ligand>
</feature>
<dbReference type="Pfam" id="PF01400">
    <property type="entry name" value="Astacin"/>
    <property type="match status" value="1"/>
</dbReference>
<dbReference type="PANTHER" id="PTHR10127:SF893">
    <property type="entry name" value="METALLOENDOPEPTIDASE"/>
    <property type="match status" value="1"/>
</dbReference>
<evidence type="ECO:0000313" key="11">
    <source>
        <dbReference type="Proteomes" id="UP001249851"/>
    </source>
</evidence>
<dbReference type="InterPro" id="IPR024079">
    <property type="entry name" value="MetalloPept_cat_dom_sf"/>
</dbReference>
<feature type="domain" description="Peptidase M12A" evidence="9">
    <location>
        <begin position="75"/>
        <end position="254"/>
    </location>
</feature>
<dbReference type="GO" id="GO:0006508">
    <property type="term" value="P:proteolysis"/>
    <property type="evidence" value="ECO:0007669"/>
    <property type="project" value="UniProtKB-KW"/>
</dbReference>
<evidence type="ECO:0000256" key="4">
    <source>
        <dbReference type="ARBA" id="ARBA00022801"/>
    </source>
</evidence>
<dbReference type="GO" id="GO:0004222">
    <property type="term" value="F:metalloendopeptidase activity"/>
    <property type="evidence" value="ECO:0007669"/>
    <property type="project" value="UniProtKB-UniRule"/>
</dbReference>
<evidence type="ECO:0000256" key="5">
    <source>
        <dbReference type="PROSITE-ProRule" id="PRU01005"/>
    </source>
</evidence>
<name>A0AAD9Q687_ACRCE</name>
<keyword evidence="7" id="KW-0732">Signal</keyword>
<dbReference type="InterPro" id="IPR001506">
    <property type="entry name" value="Peptidase_M12A"/>
</dbReference>
<dbReference type="InterPro" id="IPR034035">
    <property type="entry name" value="Astacin-like_dom"/>
</dbReference>
<evidence type="ECO:0000259" key="8">
    <source>
        <dbReference type="PROSITE" id="PS51670"/>
    </source>
</evidence>
<keyword evidence="6 7" id="KW-0479">Metal-binding</keyword>
<dbReference type="PANTHER" id="PTHR10127">
    <property type="entry name" value="DISCOIDIN, CUB, EGF, LAMININ , AND ZINC METALLOPROTEASE DOMAIN CONTAINING"/>
    <property type="match status" value="1"/>
</dbReference>
<evidence type="ECO:0000256" key="3">
    <source>
        <dbReference type="ARBA" id="ARBA00022670"/>
    </source>
</evidence>
<evidence type="ECO:0000256" key="7">
    <source>
        <dbReference type="RuleBase" id="RU361183"/>
    </source>
</evidence>
<feature type="binding site" evidence="6">
    <location>
        <position position="155"/>
    </location>
    <ligand>
        <name>Zn(2+)</name>
        <dbReference type="ChEBI" id="CHEBI:29105"/>
        <note>catalytic</note>
    </ligand>
</feature>
<keyword evidence="4 6" id="KW-0378">Hydrolase</keyword>
<organism evidence="10 11">
    <name type="scientific">Acropora cervicornis</name>
    <name type="common">Staghorn coral</name>
    <dbReference type="NCBI Taxonomy" id="6130"/>
    <lineage>
        <taxon>Eukaryota</taxon>
        <taxon>Metazoa</taxon>
        <taxon>Cnidaria</taxon>
        <taxon>Anthozoa</taxon>
        <taxon>Hexacorallia</taxon>
        <taxon>Scleractinia</taxon>
        <taxon>Astrocoeniina</taxon>
        <taxon>Acroporidae</taxon>
        <taxon>Acropora</taxon>
    </lineage>
</organism>
<dbReference type="EMBL" id="JARQWQ010000063">
    <property type="protein sequence ID" value="KAK2555388.1"/>
    <property type="molecule type" value="Genomic_DNA"/>
</dbReference>
<sequence length="301" mass="34371">MIPKQSLVLLGILLLATVGEMEKGAFEQILDVNLGKDVSASPHTISSFFEGDIKLTEEQRMNNDLFGDPERSSSRAATNVDKIKWPNGIIPYEFDCSVANMDRAVRTTMEAIAEWESKTCLRCWCEVGKVHGRKTWLSIGDGCEYKHVMTHEIGHAIGFWHEQSRPDRDSYLRINWENILDNMAYNFKKKVYGSEVVDYGVPYDYGSIMHYPWTAFSKNGKKTLEPIRPLNGKTPYVKLSDDDALQARRMYKCSDQQERCQDRALTKDCEGWKKAGFCIKHEALLYHCKKTCNLCSSGKAK</sequence>
<feature type="binding site" evidence="6">
    <location>
        <position position="161"/>
    </location>
    <ligand>
        <name>Zn(2+)</name>
        <dbReference type="ChEBI" id="CHEBI:29105"/>
        <note>catalytic</note>
    </ligand>
</feature>
<dbReference type="SUPFAM" id="SSF55486">
    <property type="entry name" value="Metalloproteases ('zincins'), catalytic domain"/>
    <property type="match status" value="1"/>
</dbReference>